<dbReference type="InterPro" id="IPR011990">
    <property type="entry name" value="TPR-like_helical_dom_sf"/>
</dbReference>
<dbReference type="Pfam" id="PF13041">
    <property type="entry name" value="PPR_2"/>
    <property type="match status" value="1"/>
</dbReference>
<dbReference type="Proteomes" id="UP000054516">
    <property type="component" value="Unassembled WGS sequence"/>
</dbReference>
<evidence type="ECO:0000256" key="2">
    <source>
        <dbReference type="ARBA" id="ARBA00022737"/>
    </source>
</evidence>
<dbReference type="PROSITE" id="PS51375">
    <property type="entry name" value="PPR"/>
    <property type="match status" value="1"/>
</dbReference>
<dbReference type="NCBIfam" id="TIGR00756">
    <property type="entry name" value="PPR"/>
    <property type="match status" value="1"/>
</dbReference>
<evidence type="ECO:0000313" key="6">
    <source>
        <dbReference type="EMBL" id="GAP83123.1"/>
    </source>
</evidence>
<dbReference type="OMA" id="TDHVYNE"/>
<keyword evidence="2" id="KW-0677">Repeat</keyword>
<evidence type="ECO:0000256" key="5">
    <source>
        <dbReference type="PROSITE-ProRule" id="PRU00708"/>
    </source>
</evidence>
<dbReference type="EMBL" id="DF977449">
    <property type="protein sequence ID" value="GAP83123.1"/>
    <property type="molecule type" value="Genomic_DNA"/>
</dbReference>
<proteinExistence type="inferred from homology"/>
<name>A0A1S7UIS6_ROSNE</name>
<evidence type="ECO:0000256" key="1">
    <source>
        <dbReference type="ARBA" id="ARBA00006192"/>
    </source>
</evidence>
<comment type="subunit">
    <text evidence="4">Binds to mitochondrial small subunit 15S rRNA.</text>
</comment>
<comment type="function">
    <text evidence="3">Regulates mitochondrial small subunit maturation by controlling 15S rRNA 5'-end processing. Localizes to the 5' precursor of the 15S rRNA in a position that is subsequently occupied by mS47 in the mature yeast mtSSU. Uses structure and sequence-specific RNA recognition, binding to a single-stranded region of the precursor and specifically recognizing bases -6 to -1. The exchange of Ccm1 for mS47 is coupled to the irreversible removal of precursor rRNA that is accompanied by conformational changes of the mitoribosomal proteins uS5m and mS26. These conformational changes signal completion of 5'-end rRNA processing through protection of the mature 5'-end of the 15S rRNA and stabilization of mS47. The removal of the 5' precursor together with the dissociation of Ccm1 may be catalyzed by the 5'-3' exoribonuclease Pet127. Involved in the specific removal of group I introns in mitochondrial encoded transcripts.</text>
</comment>
<sequence>MPTPFICRKCTVRLARSGRTSPRLNQLLSYTQIAAVEQQPHHRDRGPKSGFLPSQYPHAIPRARPSNGTAVPITHPTPFRRNAAIGSLNSHGGDSVVDEAKIHSTSKPRDTLPTTRLAANNARELKAKILSASGRYDIVREDFVSLYGLSHSEARHAVKQLGRLLRGGVAGMGPRSKLDHYVAWKKDFAVVLRNLSATAPAHKNKPGTGSPASDTVPHDTDAALLRTAWPRLDKDRRQRSWPQMVLSASESGPQTLRTFIQSTFDPTWCPSYIVEDAVYLLFRHHQLAPKNDAQHNGNQPGQELEPITTLVLDILNKCPPRYLALEQPVLALIFPSLPNSELVQLYQLLTNIEHPLHTYTLLHMANRFAKSFETKVHAADVLRILADTPGFNINTPASISVCTSLLSLNENEPLPDEQAAPDVLLEFLFQQGFRPDLVALSALMRNFCIRGRLDTAWKVFDLLVQHGLKPNHHVFSNLLNGSKLNQDGGSLRKIFDIITSHNNWSPVLLNDFLDLIYRENESQPEHRRRQRKKSNNAWRPMVHLYAKFFHLAPLQKLTLFPLKNLLSSWDTNPQHTTLSTDLARSLLPQRPSRLIQPDSTTLCLMFSAHMRSLAQHGYALRYNKHIYYLLKKKDPTALSLIENHGTLIHDIFLRTFLQFKETIHFAIRKVQIMADEANKEMARDGRNLHYPPPSIHTWTILLNGLKNHNDMRGVIAAFRMMTRISKVEPTLPMWNVVIQTFARAGSVDGVVNAVQSLEKAGYQSDERTVRAINLLPAALKEKAITQLEAMRKVAKRHLATQNPPPVRIKPEAARARAPPLGQVMLPDKVKIKGGYPPSWDDYSATPRSLEELATQRQVNSKVPLGGRRL</sequence>
<dbReference type="STRING" id="77044.A0A1S7UIS6"/>
<dbReference type="InterPro" id="IPR002885">
    <property type="entry name" value="PPR_rpt"/>
</dbReference>
<dbReference type="AlphaFoldDB" id="A0A1S7UIS6"/>
<gene>
    <name evidence="6" type="ORF">SAMD00023353_0401230</name>
</gene>
<dbReference type="Pfam" id="PF01535">
    <property type="entry name" value="PPR"/>
    <property type="match status" value="1"/>
</dbReference>
<accession>A0A1S7UIS6</accession>
<dbReference type="PANTHER" id="PTHR47447">
    <property type="entry name" value="OS03G0856100 PROTEIN"/>
    <property type="match status" value="1"/>
</dbReference>
<dbReference type="Gene3D" id="1.25.40.10">
    <property type="entry name" value="Tetratricopeptide repeat domain"/>
    <property type="match status" value="2"/>
</dbReference>
<reference evidence="6" key="1">
    <citation type="submission" date="2016-03" db="EMBL/GenBank/DDBJ databases">
        <title>Draft genome sequence of Rosellinia necatrix.</title>
        <authorList>
            <person name="Kanematsu S."/>
        </authorList>
    </citation>
    <scope>NUCLEOTIDE SEQUENCE [LARGE SCALE GENOMIC DNA]</scope>
    <source>
        <strain evidence="6">W97</strain>
    </source>
</reference>
<keyword evidence="7" id="KW-1185">Reference proteome</keyword>
<feature type="repeat" description="PPR" evidence="5">
    <location>
        <begin position="436"/>
        <end position="470"/>
    </location>
</feature>
<dbReference type="OrthoDB" id="185373at2759"/>
<evidence type="ECO:0000256" key="3">
    <source>
        <dbReference type="ARBA" id="ARBA00044493"/>
    </source>
</evidence>
<comment type="similarity">
    <text evidence="1">Belongs to the CCM1 family.</text>
</comment>
<protein>
    <submittedName>
        <fullName evidence="6">Putative pentatricopeptide repeat protein</fullName>
    </submittedName>
</protein>
<organism evidence="6">
    <name type="scientific">Rosellinia necatrix</name>
    <name type="common">White root-rot fungus</name>
    <dbReference type="NCBI Taxonomy" id="77044"/>
    <lineage>
        <taxon>Eukaryota</taxon>
        <taxon>Fungi</taxon>
        <taxon>Dikarya</taxon>
        <taxon>Ascomycota</taxon>
        <taxon>Pezizomycotina</taxon>
        <taxon>Sordariomycetes</taxon>
        <taxon>Xylariomycetidae</taxon>
        <taxon>Xylariales</taxon>
        <taxon>Xylariaceae</taxon>
        <taxon>Rosellinia</taxon>
    </lineage>
</organism>
<evidence type="ECO:0000256" key="4">
    <source>
        <dbReference type="ARBA" id="ARBA00044511"/>
    </source>
</evidence>
<evidence type="ECO:0000313" key="7">
    <source>
        <dbReference type="Proteomes" id="UP000054516"/>
    </source>
</evidence>
<dbReference type="PANTHER" id="PTHR47447:SF24">
    <property type="entry name" value="PENTATRICOPEPTIDE REPEAT-CONTAINING PROTEIN"/>
    <property type="match status" value="1"/>
</dbReference>